<evidence type="ECO:0000256" key="2">
    <source>
        <dbReference type="SAM" id="Phobius"/>
    </source>
</evidence>
<dbReference type="Pfam" id="PF03435">
    <property type="entry name" value="Sacchrp_dh_NADP"/>
    <property type="match status" value="1"/>
</dbReference>
<evidence type="ECO:0000259" key="3">
    <source>
        <dbReference type="Pfam" id="PF03435"/>
    </source>
</evidence>
<keyword evidence="2" id="KW-0812">Transmembrane</keyword>
<feature type="transmembrane region" description="Helical" evidence="2">
    <location>
        <begin position="271"/>
        <end position="293"/>
    </location>
</feature>
<dbReference type="InterPro" id="IPR051276">
    <property type="entry name" value="Saccharopine_DH-like_oxidrdct"/>
</dbReference>
<dbReference type="GO" id="GO:0005886">
    <property type="term" value="C:plasma membrane"/>
    <property type="evidence" value="ECO:0007669"/>
    <property type="project" value="TreeGrafter"/>
</dbReference>
<keyword evidence="2" id="KW-0472">Membrane</keyword>
<keyword evidence="4" id="KW-1185">Reference proteome</keyword>
<proteinExistence type="inferred from homology"/>
<evidence type="ECO:0000256" key="1">
    <source>
        <dbReference type="ARBA" id="ARBA00038048"/>
    </source>
</evidence>
<evidence type="ECO:0000313" key="5">
    <source>
        <dbReference type="RefSeq" id="XP_026498359.2"/>
    </source>
</evidence>
<sequence length="421" mass="47112">MSTTNRLDLVILGATGFTGKRVVGELARIGKNYPDIKWAVAGRNRNKLESVLQDISEKTGDDLSKIEIIIADVEDKISIKDVCCRATVVVNCCGPFVQYGEVVVSAAIDCKTHYVDVSGETQFIELLEKKYDQPAREAGIYIINACGLSSIPADFGVSFLEQNFGGTLNSVESYLITHFPPRIMVEGRRNGIIRYSSWVAIINSMAYISMKKIRQRPSFKTEPELKQRWLLHKNLNKWCLPFPGADSFVVHRTQRHLLATDNKRPVQYKPYITFPSIFSAIGTIIGCMLLFILSKMPCTRRLLLKHPKFCSFGLVTYGDPKEGMMDGFCFQYEMLGRGWDEGTDVRTTPDKRLVARVSVSGVDPAYVGTAVAVIFSAITIIKEKEKLPPTSGVMTAGVAFRKTSILKKLQENNIKFEIIKK</sequence>
<dbReference type="GO" id="GO:0005739">
    <property type="term" value="C:mitochondrion"/>
    <property type="evidence" value="ECO:0007669"/>
    <property type="project" value="TreeGrafter"/>
</dbReference>
<comment type="similarity">
    <text evidence="1">Belongs to the saccharopine dehydrogenase family.</text>
</comment>
<dbReference type="GO" id="GO:0005811">
    <property type="term" value="C:lipid droplet"/>
    <property type="evidence" value="ECO:0007669"/>
    <property type="project" value="TreeGrafter"/>
</dbReference>
<evidence type="ECO:0000313" key="4">
    <source>
        <dbReference type="Proteomes" id="UP001652626"/>
    </source>
</evidence>
<reference evidence="5" key="1">
    <citation type="submission" date="2025-08" db="UniProtKB">
        <authorList>
            <consortium name="RefSeq"/>
        </authorList>
    </citation>
    <scope>IDENTIFICATION</scope>
    <source>
        <tissue evidence="5">Whole body</tissue>
    </source>
</reference>
<dbReference type="GO" id="GO:0009247">
    <property type="term" value="P:glycolipid biosynthetic process"/>
    <property type="evidence" value="ECO:0007669"/>
    <property type="project" value="TreeGrafter"/>
</dbReference>
<dbReference type="InterPro" id="IPR005097">
    <property type="entry name" value="Sacchrp_dh_NADP-bd"/>
</dbReference>
<dbReference type="InterPro" id="IPR036291">
    <property type="entry name" value="NAD(P)-bd_dom_sf"/>
</dbReference>
<gene>
    <name evidence="5" type="primary">LOC113402353</name>
</gene>
<organism evidence="4 5">
    <name type="scientific">Vanessa tameamea</name>
    <name type="common">Kamehameha butterfly</name>
    <dbReference type="NCBI Taxonomy" id="334116"/>
    <lineage>
        <taxon>Eukaryota</taxon>
        <taxon>Metazoa</taxon>
        <taxon>Ecdysozoa</taxon>
        <taxon>Arthropoda</taxon>
        <taxon>Hexapoda</taxon>
        <taxon>Insecta</taxon>
        <taxon>Pterygota</taxon>
        <taxon>Neoptera</taxon>
        <taxon>Endopterygota</taxon>
        <taxon>Lepidoptera</taxon>
        <taxon>Glossata</taxon>
        <taxon>Ditrysia</taxon>
        <taxon>Papilionoidea</taxon>
        <taxon>Nymphalidae</taxon>
        <taxon>Nymphalinae</taxon>
        <taxon>Vanessa</taxon>
    </lineage>
</organism>
<dbReference type="RefSeq" id="XP_026498359.2">
    <property type="nucleotide sequence ID" value="XM_026642574.2"/>
</dbReference>
<dbReference type="SUPFAM" id="SSF51735">
    <property type="entry name" value="NAD(P)-binding Rossmann-fold domains"/>
    <property type="match status" value="1"/>
</dbReference>
<feature type="domain" description="Saccharopine dehydrogenase NADP binding" evidence="3">
    <location>
        <begin position="10"/>
        <end position="143"/>
    </location>
</feature>
<dbReference type="GeneID" id="113402353"/>
<accession>A0A8B8IML6</accession>
<dbReference type="AlphaFoldDB" id="A0A8B8IML6"/>
<protein>
    <submittedName>
        <fullName evidence="5">Saccharopine dehydrogenase-like oxidoreductase</fullName>
    </submittedName>
</protein>
<dbReference type="PANTHER" id="PTHR12286">
    <property type="entry name" value="SACCHAROPINE DEHYDROGENASE-LIKE OXIDOREDUCTASE"/>
    <property type="match status" value="1"/>
</dbReference>
<dbReference type="OMA" id="KYSRYCG"/>
<keyword evidence="2" id="KW-1133">Transmembrane helix</keyword>
<dbReference type="PANTHER" id="PTHR12286:SF5">
    <property type="entry name" value="SACCHAROPINE DEHYDROGENASE-LIKE OXIDOREDUCTASE"/>
    <property type="match status" value="1"/>
</dbReference>
<dbReference type="OrthoDB" id="10268090at2759"/>
<dbReference type="Gene3D" id="3.40.50.720">
    <property type="entry name" value="NAD(P)-binding Rossmann-like Domain"/>
    <property type="match status" value="1"/>
</dbReference>
<dbReference type="Proteomes" id="UP001652626">
    <property type="component" value="Chromosome 12"/>
</dbReference>
<name>A0A8B8IML6_VANTA</name>